<accession>A0A3N1KU79</accession>
<dbReference type="InterPro" id="IPR036440">
    <property type="entry name" value="Peptidase_C15-like_sf"/>
</dbReference>
<dbReference type="GO" id="GO:0006508">
    <property type="term" value="P:proteolysis"/>
    <property type="evidence" value="ECO:0007669"/>
    <property type="project" value="UniProtKB-KW"/>
</dbReference>
<organism evidence="9 10">
    <name type="scientific">Stella humosa</name>
    <dbReference type="NCBI Taxonomy" id="94"/>
    <lineage>
        <taxon>Bacteria</taxon>
        <taxon>Pseudomonadati</taxon>
        <taxon>Pseudomonadota</taxon>
        <taxon>Alphaproteobacteria</taxon>
        <taxon>Rhodospirillales</taxon>
        <taxon>Stellaceae</taxon>
        <taxon>Stella</taxon>
    </lineage>
</organism>
<keyword evidence="4" id="KW-0645">Protease</keyword>
<dbReference type="Pfam" id="PF01470">
    <property type="entry name" value="Peptidase_C15"/>
    <property type="match status" value="1"/>
</dbReference>
<evidence type="ECO:0000313" key="9">
    <source>
        <dbReference type="EMBL" id="ROP84131.1"/>
    </source>
</evidence>
<dbReference type="CDD" id="cd00501">
    <property type="entry name" value="Peptidase_C15"/>
    <property type="match status" value="1"/>
</dbReference>
<dbReference type="GO" id="GO:0016920">
    <property type="term" value="F:pyroglutamyl-peptidase activity"/>
    <property type="evidence" value="ECO:0007669"/>
    <property type="project" value="InterPro"/>
</dbReference>
<dbReference type="PIRSF" id="PIRSF015592">
    <property type="entry name" value="Prld-crbxl_pptds"/>
    <property type="match status" value="1"/>
</dbReference>
<dbReference type="PANTHER" id="PTHR23402:SF1">
    <property type="entry name" value="PYROGLUTAMYL-PEPTIDASE I"/>
    <property type="match status" value="1"/>
</dbReference>
<dbReference type="RefSeq" id="WP_123691819.1">
    <property type="nucleotide sequence ID" value="NZ_AP019700.1"/>
</dbReference>
<name>A0A3N1KU79_9PROT</name>
<dbReference type="Gene3D" id="3.40.630.20">
    <property type="entry name" value="Peptidase C15, pyroglutamyl peptidase I-like"/>
    <property type="match status" value="1"/>
</dbReference>
<evidence type="ECO:0000313" key="10">
    <source>
        <dbReference type="Proteomes" id="UP000278222"/>
    </source>
</evidence>
<keyword evidence="3" id="KW-0963">Cytoplasm</keyword>
<evidence type="ECO:0000256" key="5">
    <source>
        <dbReference type="ARBA" id="ARBA00022801"/>
    </source>
</evidence>
<dbReference type="PRINTS" id="PR00706">
    <property type="entry name" value="PYROGLUPTASE"/>
</dbReference>
<dbReference type="OrthoDB" id="9779738at2"/>
<dbReference type="AlphaFoldDB" id="A0A3N1KU79"/>
<comment type="similarity">
    <text evidence="1">Belongs to the peptidase C15 family.</text>
</comment>
<evidence type="ECO:0000256" key="7">
    <source>
        <dbReference type="ARBA" id="ARBA00030836"/>
    </source>
</evidence>
<dbReference type="GO" id="GO:0005829">
    <property type="term" value="C:cytosol"/>
    <property type="evidence" value="ECO:0007669"/>
    <property type="project" value="InterPro"/>
</dbReference>
<dbReference type="InterPro" id="IPR000816">
    <property type="entry name" value="Peptidase_C15"/>
</dbReference>
<evidence type="ECO:0000256" key="2">
    <source>
        <dbReference type="ARBA" id="ARBA00019191"/>
    </source>
</evidence>
<evidence type="ECO:0000256" key="6">
    <source>
        <dbReference type="ARBA" id="ARBA00022807"/>
    </source>
</evidence>
<sequence length="209" mass="21702">MRPILVTGFTPFAGLADNPSAIVVEHLAAAGVPGVALATRLIDVVWDTAGRELLAAIDEIRPAAVVCFGLARGRDAINLERFAVNIDDTATADNAGAYRRGIPIDPDGPAAYRSTLPLAAMEAALADAGLPVRQSNHAGGFLCNHFFYVARHRLTAIGSTIPAGFVHLPPLPPEAGALAAEAQCRAARIIIQTLASAIGEFHAADRLAG</sequence>
<evidence type="ECO:0000256" key="3">
    <source>
        <dbReference type="ARBA" id="ARBA00022490"/>
    </source>
</evidence>
<dbReference type="SUPFAM" id="SSF53182">
    <property type="entry name" value="Pyrrolidone carboxyl peptidase (pyroglutamate aminopeptidase)"/>
    <property type="match status" value="1"/>
</dbReference>
<keyword evidence="10" id="KW-1185">Reference proteome</keyword>
<proteinExistence type="inferred from homology"/>
<reference evidence="9 10" key="1">
    <citation type="submission" date="2018-11" db="EMBL/GenBank/DDBJ databases">
        <title>Genomic Encyclopedia of Type Strains, Phase IV (KMG-IV): sequencing the most valuable type-strain genomes for metagenomic binning, comparative biology and taxonomic classification.</title>
        <authorList>
            <person name="Goeker M."/>
        </authorList>
    </citation>
    <scope>NUCLEOTIDE SEQUENCE [LARGE SCALE GENOMIC DNA]</scope>
    <source>
        <strain evidence="9 10">DSM 5900</strain>
    </source>
</reference>
<protein>
    <recommendedName>
        <fullName evidence="2">Pyrrolidone-carboxylate peptidase</fullName>
    </recommendedName>
    <alternativeName>
        <fullName evidence="7">5-oxoprolyl-peptidase</fullName>
    </alternativeName>
    <alternativeName>
        <fullName evidence="8">Pyroglutamyl-peptidase I</fullName>
    </alternativeName>
</protein>
<dbReference type="InterPro" id="IPR016125">
    <property type="entry name" value="Peptidase_C15-like"/>
</dbReference>
<keyword evidence="6" id="KW-0788">Thiol protease</keyword>
<keyword evidence="5" id="KW-0378">Hydrolase</keyword>
<dbReference type="PANTHER" id="PTHR23402">
    <property type="entry name" value="PROTEASE FAMILY C15 PYROGLUTAMYL-PEPTIDASE I-RELATED"/>
    <property type="match status" value="1"/>
</dbReference>
<evidence type="ECO:0000256" key="4">
    <source>
        <dbReference type="ARBA" id="ARBA00022670"/>
    </source>
</evidence>
<evidence type="ECO:0000256" key="8">
    <source>
        <dbReference type="ARBA" id="ARBA00031559"/>
    </source>
</evidence>
<dbReference type="Proteomes" id="UP000278222">
    <property type="component" value="Unassembled WGS sequence"/>
</dbReference>
<comment type="caution">
    <text evidence="9">The sequence shown here is derived from an EMBL/GenBank/DDBJ whole genome shotgun (WGS) entry which is preliminary data.</text>
</comment>
<evidence type="ECO:0000256" key="1">
    <source>
        <dbReference type="ARBA" id="ARBA00006641"/>
    </source>
</evidence>
<gene>
    <name evidence="9" type="ORF">EDC65_3479</name>
</gene>
<dbReference type="EMBL" id="RJKX01000015">
    <property type="protein sequence ID" value="ROP84131.1"/>
    <property type="molecule type" value="Genomic_DNA"/>
</dbReference>